<reference evidence="2" key="2">
    <citation type="journal article" date="2021" name="PeerJ">
        <title>Extensive microbial diversity within the chicken gut microbiome revealed by metagenomics and culture.</title>
        <authorList>
            <person name="Gilroy R."/>
            <person name="Ravi A."/>
            <person name="Getino M."/>
            <person name="Pursley I."/>
            <person name="Horton D.L."/>
            <person name="Alikhan N.F."/>
            <person name="Baker D."/>
            <person name="Gharbi K."/>
            <person name="Hall N."/>
            <person name="Watson M."/>
            <person name="Adriaenssens E.M."/>
            <person name="Foster-Nyarko E."/>
            <person name="Jarju S."/>
            <person name="Secka A."/>
            <person name="Antonio M."/>
            <person name="Oren A."/>
            <person name="Chaudhuri R.R."/>
            <person name="La Ragione R."/>
            <person name="Hildebrand F."/>
            <person name="Pallen M.J."/>
        </authorList>
    </citation>
    <scope>NUCLEOTIDE SEQUENCE</scope>
    <source>
        <strain evidence="2">CHK154-7741</strain>
    </source>
</reference>
<organism evidence="2 3">
    <name type="scientific">Candidatus Limenecus avicola</name>
    <dbReference type="NCBI Taxonomy" id="2840847"/>
    <lineage>
        <taxon>Bacteria</taxon>
        <taxon>Bacillati</taxon>
        <taxon>Bacillota</taxon>
        <taxon>Clostridia</taxon>
        <taxon>Eubacteriales</taxon>
        <taxon>Clostridiaceae</taxon>
        <taxon>Clostridiaceae incertae sedis</taxon>
        <taxon>Candidatus Limenecus</taxon>
    </lineage>
</organism>
<evidence type="ECO:0000256" key="1">
    <source>
        <dbReference type="SAM" id="Phobius"/>
    </source>
</evidence>
<dbReference type="EMBL" id="DVOD01000013">
    <property type="protein sequence ID" value="HIU91823.1"/>
    <property type="molecule type" value="Genomic_DNA"/>
</dbReference>
<protein>
    <submittedName>
        <fullName evidence="2">Uncharacterized protein</fullName>
    </submittedName>
</protein>
<feature type="transmembrane region" description="Helical" evidence="1">
    <location>
        <begin position="172"/>
        <end position="192"/>
    </location>
</feature>
<reference evidence="2" key="1">
    <citation type="submission" date="2020-10" db="EMBL/GenBank/DDBJ databases">
        <authorList>
            <person name="Gilroy R."/>
        </authorList>
    </citation>
    <scope>NUCLEOTIDE SEQUENCE</scope>
    <source>
        <strain evidence="2">CHK154-7741</strain>
    </source>
</reference>
<feature type="transmembrane region" description="Helical" evidence="1">
    <location>
        <begin position="94"/>
        <end position="113"/>
    </location>
</feature>
<evidence type="ECO:0000313" key="3">
    <source>
        <dbReference type="Proteomes" id="UP000886748"/>
    </source>
</evidence>
<evidence type="ECO:0000313" key="2">
    <source>
        <dbReference type="EMBL" id="HIU91823.1"/>
    </source>
</evidence>
<accession>A0A9D1SQA9</accession>
<keyword evidence="1" id="KW-0812">Transmembrane</keyword>
<keyword evidence="1" id="KW-1133">Transmembrane helix</keyword>
<keyword evidence="1" id="KW-0472">Membrane</keyword>
<name>A0A9D1SQA9_9CLOT</name>
<dbReference type="AlphaFoldDB" id="A0A9D1SQA9"/>
<comment type="caution">
    <text evidence="2">The sequence shown here is derived from an EMBL/GenBank/DDBJ whole genome shotgun (WGS) entry which is preliminary data.</text>
</comment>
<sequence length="195" mass="21781">MKFNLIEKTAFSAVFIIFLFCVVRDYTVSHDFLITGVYGFIIGLPLVFICGLYVLIKTLVGSSDPVSKSIPDKSENLYCAAPEKKYDNSLVKKFAKFGYLTCGFVFGGIILFASIQKLFLLGILFVPIMLVVWIAAFVCAVYPLGMCISYLLSTEPKPASIEKTQFSTDEAWGIIAYFVGLITLVLVLYNFFFNK</sequence>
<feature type="transmembrane region" description="Helical" evidence="1">
    <location>
        <begin position="35"/>
        <end position="56"/>
    </location>
</feature>
<gene>
    <name evidence="2" type="ORF">IAD26_01670</name>
</gene>
<proteinExistence type="predicted"/>
<dbReference type="Proteomes" id="UP000886748">
    <property type="component" value="Unassembled WGS sequence"/>
</dbReference>
<feature type="transmembrane region" description="Helical" evidence="1">
    <location>
        <begin position="119"/>
        <end position="152"/>
    </location>
</feature>